<comment type="caution">
    <text evidence="1">The sequence shown here is derived from an EMBL/GenBank/DDBJ whole genome shotgun (WGS) entry which is preliminary data.</text>
</comment>
<gene>
    <name evidence="1" type="ORF">JF887_10490</name>
</gene>
<name>A0A934KEH3_9BACT</name>
<sequence length="249" mass="26191">MTVDGARLGILDPHDQFRWADDSRHLCVVHNPNPAAGVQSSIAITDGGKEPRELGDLGTGSGDSLHDVAVCSVTRDLVVILDEDFVEVGGDLRTVTSSIREFSLSTFHLLRKVDLSSTPATVIESADGRYFAEESLRPPFFNTIIRAADGATVASVNDRIVLGFTGDDTELVVGLQTASTATDLVEVRKVSGGSVVASLPGHMTVLQFRPASADVFLAVTTLPLGRDPLANAALEIVHGDGTTSSVQVG</sequence>
<reference evidence="1 2" key="1">
    <citation type="submission" date="2020-10" db="EMBL/GenBank/DDBJ databases">
        <title>Ca. Dormibacterota MAGs.</title>
        <authorList>
            <person name="Montgomery K."/>
        </authorList>
    </citation>
    <scope>NUCLEOTIDE SEQUENCE [LARGE SCALE GENOMIC DNA]</scope>
    <source>
        <strain evidence="1">Mitchell_Peninsula_5</strain>
    </source>
</reference>
<evidence type="ECO:0000313" key="1">
    <source>
        <dbReference type="EMBL" id="MBJ7609838.1"/>
    </source>
</evidence>
<dbReference type="EMBL" id="JAEKNN010000052">
    <property type="protein sequence ID" value="MBJ7609838.1"/>
    <property type="molecule type" value="Genomic_DNA"/>
</dbReference>
<evidence type="ECO:0000313" key="2">
    <source>
        <dbReference type="Proteomes" id="UP000614410"/>
    </source>
</evidence>
<dbReference type="AlphaFoldDB" id="A0A934KEH3"/>
<organism evidence="1 2">
    <name type="scientific">Candidatus Amunia macphersoniae</name>
    <dbReference type="NCBI Taxonomy" id="3127014"/>
    <lineage>
        <taxon>Bacteria</taxon>
        <taxon>Bacillati</taxon>
        <taxon>Candidatus Dormiibacterota</taxon>
        <taxon>Candidatus Dormibacteria</taxon>
        <taxon>Candidatus Aeolococcales</taxon>
        <taxon>Candidatus Aeolococcaceae</taxon>
        <taxon>Candidatus Amunia</taxon>
    </lineage>
</organism>
<accession>A0A934KEH3</accession>
<protein>
    <submittedName>
        <fullName evidence="1">Uncharacterized protein</fullName>
    </submittedName>
</protein>
<proteinExistence type="predicted"/>
<dbReference type="Proteomes" id="UP000614410">
    <property type="component" value="Unassembled WGS sequence"/>
</dbReference>